<keyword evidence="4 8" id="KW-0812">Transmembrane</keyword>
<keyword evidence="7 8" id="KW-0472">Membrane</keyword>
<dbReference type="SUPFAM" id="SSF103506">
    <property type="entry name" value="Mitochondrial carrier"/>
    <property type="match status" value="1"/>
</dbReference>
<evidence type="ECO:0000256" key="3">
    <source>
        <dbReference type="ARBA" id="ARBA00022448"/>
    </source>
</evidence>
<evidence type="ECO:0000256" key="5">
    <source>
        <dbReference type="ARBA" id="ARBA00022737"/>
    </source>
</evidence>
<protein>
    <submittedName>
        <fullName evidence="10">Uncharacterized protein</fullName>
    </submittedName>
</protein>
<dbReference type="AlphaFoldDB" id="A0A9D5AIH6"/>
<dbReference type="InterPro" id="IPR023395">
    <property type="entry name" value="MCP_dom_sf"/>
</dbReference>
<evidence type="ECO:0000313" key="11">
    <source>
        <dbReference type="Proteomes" id="UP001058974"/>
    </source>
</evidence>
<keyword evidence="11" id="KW-1185">Reference proteome</keyword>
<evidence type="ECO:0000256" key="7">
    <source>
        <dbReference type="ARBA" id="ARBA00023136"/>
    </source>
</evidence>
<evidence type="ECO:0000256" key="4">
    <source>
        <dbReference type="ARBA" id="ARBA00022692"/>
    </source>
</evidence>
<comment type="similarity">
    <text evidence="2 9">Belongs to the mitochondrial carrier (TC 2.A.29) family.</text>
</comment>
<comment type="subcellular location">
    <subcellularLocation>
        <location evidence="1">Membrane</location>
        <topology evidence="1">Multi-pass membrane protein</topology>
    </subcellularLocation>
</comment>
<evidence type="ECO:0000256" key="9">
    <source>
        <dbReference type="RuleBase" id="RU000488"/>
    </source>
</evidence>
<evidence type="ECO:0000256" key="6">
    <source>
        <dbReference type="ARBA" id="ARBA00022989"/>
    </source>
</evidence>
<comment type="caution">
    <text evidence="10">The sequence shown here is derived from an EMBL/GenBank/DDBJ whole genome shotgun (WGS) entry which is preliminary data.</text>
</comment>
<gene>
    <name evidence="10" type="ORF">KIW84_055337</name>
</gene>
<keyword evidence="3 9" id="KW-0813">Transport</keyword>
<keyword evidence="6" id="KW-1133">Transmembrane helix</keyword>
<evidence type="ECO:0000313" key="10">
    <source>
        <dbReference type="EMBL" id="KAI5409838.1"/>
    </source>
</evidence>
<evidence type="ECO:0000256" key="8">
    <source>
        <dbReference type="PROSITE-ProRule" id="PRU00282"/>
    </source>
</evidence>
<dbReference type="Gramene" id="Psat05G0533700-T1">
    <property type="protein sequence ID" value="KAI5409838.1"/>
    <property type="gene ID" value="KIW84_055337"/>
</dbReference>
<dbReference type="PROSITE" id="PS50920">
    <property type="entry name" value="SOLCAR"/>
    <property type="match status" value="1"/>
</dbReference>
<dbReference type="Proteomes" id="UP001058974">
    <property type="component" value="Chromosome 5"/>
</dbReference>
<reference evidence="10 11" key="1">
    <citation type="journal article" date="2022" name="Nat. Genet.">
        <title>Improved pea reference genome and pan-genome highlight genomic features and evolutionary characteristics.</title>
        <authorList>
            <person name="Yang T."/>
            <person name="Liu R."/>
            <person name="Luo Y."/>
            <person name="Hu S."/>
            <person name="Wang D."/>
            <person name="Wang C."/>
            <person name="Pandey M.K."/>
            <person name="Ge S."/>
            <person name="Xu Q."/>
            <person name="Li N."/>
            <person name="Li G."/>
            <person name="Huang Y."/>
            <person name="Saxena R.K."/>
            <person name="Ji Y."/>
            <person name="Li M."/>
            <person name="Yan X."/>
            <person name="He Y."/>
            <person name="Liu Y."/>
            <person name="Wang X."/>
            <person name="Xiang C."/>
            <person name="Varshney R.K."/>
            <person name="Ding H."/>
            <person name="Gao S."/>
            <person name="Zong X."/>
        </authorList>
    </citation>
    <scope>NUCLEOTIDE SEQUENCE [LARGE SCALE GENOMIC DNA]</scope>
    <source>
        <strain evidence="10 11">cv. Zhongwan 6</strain>
    </source>
</reference>
<dbReference type="GO" id="GO:0016020">
    <property type="term" value="C:membrane"/>
    <property type="evidence" value="ECO:0007669"/>
    <property type="project" value="UniProtKB-SubCell"/>
</dbReference>
<dbReference type="InterPro" id="IPR018108">
    <property type="entry name" value="MCP_transmembrane"/>
</dbReference>
<organism evidence="10 11">
    <name type="scientific">Pisum sativum</name>
    <name type="common">Garden pea</name>
    <name type="synonym">Lathyrus oleraceus</name>
    <dbReference type="NCBI Taxonomy" id="3888"/>
    <lineage>
        <taxon>Eukaryota</taxon>
        <taxon>Viridiplantae</taxon>
        <taxon>Streptophyta</taxon>
        <taxon>Embryophyta</taxon>
        <taxon>Tracheophyta</taxon>
        <taxon>Spermatophyta</taxon>
        <taxon>Magnoliopsida</taxon>
        <taxon>eudicotyledons</taxon>
        <taxon>Gunneridae</taxon>
        <taxon>Pentapetalae</taxon>
        <taxon>rosids</taxon>
        <taxon>fabids</taxon>
        <taxon>Fabales</taxon>
        <taxon>Fabaceae</taxon>
        <taxon>Papilionoideae</taxon>
        <taxon>50 kb inversion clade</taxon>
        <taxon>NPAAA clade</taxon>
        <taxon>Hologalegina</taxon>
        <taxon>IRL clade</taxon>
        <taxon>Fabeae</taxon>
        <taxon>Lathyrus</taxon>
    </lineage>
</organism>
<evidence type="ECO:0000256" key="1">
    <source>
        <dbReference type="ARBA" id="ARBA00004141"/>
    </source>
</evidence>
<evidence type="ECO:0000256" key="2">
    <source>
        <dbReference type="ARBA" id="ARBA00006375"/>
    </source>
</evidence>
<feature type="repeat" description="Solcar" evidence="8">
    <location>
        <begin position="84"/>
        <end position="170"/>
    </location>
</feature>
<dbReference type="Gene3D" id="1.50.40.10">
    <property type="entry name" value="Mitochondrial carrier domain"/>
    <property type="match status" value="1"/>
</dbReference>
<accession>A0A9D5AIH6</accession>
<dbReference type="Pfam" id="PF00153">
    <property type="entry name" value="Mito_carr"/>
    <property type="match status" value="1"/>
</dbReference>
<dbReference type="PANTHER" id="PTHR45667">
    <property type="entry name" value="S-ADENOSYLMETHIONINE MITOCHONDRIAL CARRIER PROTEIN"/>
    <property type="match status" value="1"/>
</dbReference>
<proteinExistence type="inferred from homology"/>
<name>A0A9D5AIH6_PEA</name>
<keyword evidence="5" id="KW-0677">Repeat</keyword>
<sequence>MLILSKLQPVPHKNQPRLGLTFMAYKDEHCRAPVHTEIIQRDLVQQSAAFGRKVSAFAIPVTNEVNPLCLDYFLQVVTDNQTKVGACHTLSSGICAYYHIDNSLATCDNAFVQCQSDANWASLSQLLGALIGIIRNDDLSSLYAGWKALLCRDIPHSVIKFYMYERLKQVYAMEYDDELSLACNKDSQVNT</sequence>
<dbReference type="EMBL" id="JAMSHJ010000005">
    <property type="protein sequence ID" value="KAI5409838.1"/>
    <property type="molecule type" value="Genomic_DNA"/>
</dbReference>